<evidence type="ECO:0000313" key="3">
    <source>
        <dbReference type="EMBL" id="CAE0134749.1"/>
    </source>
</evidence>
<name>A0A7S3BJT4_9EUKA</name>
<evidence type="ECO:0000256" key="1">
    <source>
        <dbReference type="SAM" id="Coils"/>
    </source>
</evidence>
<proteinExistence type="predicted"/>
<feature type="coiled-coil region" evidence="1">
    <location>
        <begin position="204"/>
        <end position="231"/>
    </location>
</feature>
<protein>
    <submittedName>
        <fullName evidence="3">Uncharacterized protein</fullName>
    </submittedName>
</protein>
<reference evidence="3" key="1">
    <citation type="submission" date="2021-01" db="EMBL/GenBank/DDBJ databases">
        <authorList>
            <person name="Corre E."/>
            <person name="Pelletier E."/>
            <person name="Niang G."/>
            <person name="Scheremetjew M."/>
            <person name="Finn R."/>
            <person name="Kale V."/>
            <person name="Holt S."/>
            <person name="Cochrane G."/>
            <person name="Meng A."/>
            <person name="Brown T."/>
            <person name="Cohen L."/>
        </authorList>
    </citation>
    <scope>NUCLEOTIDE SEQUENCE</scope>
    <source>
        <strain evidence="3">CCMP281</strain>
    </source>
</reference>
<dbReference type="AlphaFoldDB" id="A0A7S3BJT4"/>
<feature type="compositionally biased region" description="Basic residues" evidence="2">
    <location>
        <begin position="130"/>
        <end position="144"/>
    </location>
</feature>
<feature type="region of interest" description="Disordered" evidence="2">
    <location>
        <begin position="110"/>
        <end position="153"/>
    </location>
</feature>
<dbReference type="EMBL" id="HBHX01055085">
    <property type="protein sequence ID" value="CAE0134749.1"/>
    <property type="molecule type" value="Transcribed_RNA"/>
</dbReference>
<evidence type="ECO:0000256" key="2">
    <source>
        <dbReference type="SAM" id="MobiDB-lite"/>
    </source>
</evidence>
<keyword evidence="1" id="KW-0175">Coiled coil</keyword>
<accession>A0A7S3BJT4</accession>
<gene>
    <name evidence="3" type="ORF">HERI1096_LOCUS30348</name>
</gene>
<organism evidence="3">
    <name type="scientific">Haptolina ericina</name>
    <dbReference type="NCBI Taxonomy" id="156174"/>
    <lineage>
        <taxon>Eukaryota</taxon>
        <taxon>Haptista</taxon>
        <taxon>Haptophyta</taxon>
        <taxon>Prymnesiophyceae</taxon>
        <taxon>Prymnesiales</taxon>
        <taxon>Prymnesiaceae</taxon>
        <taxon>Haptolina</taxon>
    </lineage>
</organism>
<sequence length="297" mass="32922">MPCATGSSDADHPLPEEAAEETVLTEAEVQDLTERFLFGDPRLASSKATGRTGAATRATLRLIVFVTRVAVRKVIWLSRRPEIKALLADEQGRFDQEELLAHIINNALGRPLLPPGKHTRATSERPQATRSRRRRRRRRRRSPKARTSAAISDARAAACKDASRLPGIAAAEATREAELAAVLDQEYDLKLPDWTPGAKRKREAPDLSEALRRAEAAHRAAEQELAWTQHELDALGPQPTIEYPADLDDKAGEAAAWHRWEREREIRERAMQANLAAHTARCRDSHGGAVCPQGCLL</sequence>